<evidence type="ECO:0000313" key="11">
    <source>
        <dbReference type="Proteomes" id="UP000016922"/>
    </source>
</evidence>
<evidence type="ECO:0000256" key="3">
    <source>
        <dbReference type="ARBA" id="ARBA00018363"/>
    </source>
</evidence>
<feature type="region of interest" description="Disordered" evidence="9">
    <location>
        <begin position="185"/>
        <end position="227"/>
    </location>
</feature>
<dbReference type="GO" id="GO:0003688">
    <property type="term" value="F:DNA replication origin binding"/>
    <property type="evidence" value="ECO:0007669"/>
    <property type="project" value="TreeGrafter"/>
</dbReference>
<dbReference type="GeneID" id="19461783"/>
<dbReference type="Pfam" id="PF11719">
    <property type="entry name" value="Drc1-Sld2"/>
    <property type="match status" value="1"/>
</dbReference>
<sequence>MLGSIPDTRTLLLSKRQQSSELNGIGTADMDAIQLEQWTEKSNVLRTELKAWEKEFACGNDGRKAGREDIKKHPDIAAKYKEYNKTRDILSGKVQPPKSKPHLEQQTPRKRKFEEEHESTPKRQIVQTPSRGTILPWAVDPYDSPSVIRNLFTPVKKTALGPTPQKDGQVLGIFDLLQKDNDASPLKLTNRKSIERQVTTQETPRKRKEENNGRHSRTPASTGKRHMLDSFATPLKNRTINGQGSKTPSSVSKLQFSTPSFLRRDSQRMALPPVDENEDGILLSPQMARVPRKTMMRGLSSMLAGLRKLESDAADDDLAVLHELENEAAGTSIKPPTKPKPNLPTMNDDILAIDSQPGFPLGGFDDEAQFDSDPEEVTNPPLGRDGQPLKVYKKKGQKRTTRRVKMKPTRTKPGAPTKVPAEIDSEDELNKPVLETNNEEEAVQVEEGAAEFADSARNFDSDSQSEYTASEGGTRYRRPDQNKKRKVMGKDGKIRSVARKVTAAAHQNFKRLKLRNSGAKGPVAHNSRFRRKR</sequence>
<dbReference type="OMA" id="AVRMPQK"/>
<reference evidence="10 11" key="1">
    <citation type="journal article" date="2013" name="BMC Genomics">
        <title>Genomics-driven discovery of the pneumocandin biosynthetic gene cluster in the fungus Glarea lozoyensis.</title>
        <authorList>
            <person name="Chen L."/>
            <person name="Yue Q."/>
            <person name="Zhang X."/>
            <person name="Xiang M."/>
            <person name="Wang C."/>
            <person name="Li S."/>
            <person name="Che Y."/>
            <person name="Ortiz-Lopez F.J."/>
            <person name="Bills G.F."/>
            <person name="Liu X."/>
            <person name="An Z."/>
        </authorList>
    </citation>
    <scope>NUCLEOTIDE SEQUENCE [LARGE SCALE GENOMIC DNA]</scope>
    <source>
        <strain evidence="11">ATCC 20868 / MF5171</strain>
    </source>
</reference>
<keyword evidence="5 8" id="KW-0539">Nucleus</keyword>
<keyword evidence="6 8" id="KW-0131">Cell cycle</keyword>
<keyword evidence="11" id="KW-1185">Reference proteome</keyword>
<evidence type="ECO:0000256" key="1">
    <source>
        <dbReference type="ARBA" id="ARBA00004123"/>
    </source>
</evidence>
<proteinExistence type="inferred from homology"/>
<feature type="compositionally biased region" description="Basic and acidic residues" evidence="9">
    <location>
        <begin position="203"/>
        <end position="213"/>
    </location>
</feature>
<evidence type="ECO:0000256" key="6">
    <source>
        <dbReference type="ARBA" id="ARBA00023306"/>
    </source>
</evidence>
<evidence type="ECO:0000313" key="10">
    <source>
        <dbReference type="EMBL" id="EPE26813.1"/>
    </source>
</evidence>
<dbReference type="EMBL" id="KE145370">
    <property type="protein sequence ID" value="EPE26813.1"/>
    <property type="molecule type" value="Genomic_DNA"/>
</dbReference>
<dbReference type="GO" id="GO:0006270">
    <property type="term" value="P:DNA replication initiation"/>
    <property type="evidence" value="ECO:0007669"/>
    <property type="project" value="UniProtKB-UniRule"/>
</dbReference>
<dbReference type="GO" id="GO:0003697">
    <property type="term" value="F:single-stranded DNA binding"/>
    <property type="evidence" value="ECO:0007669"/>
    <property type="project" value="TreeGrafter"/>
</dbReference>
<dbReference type="STRING" id="1116229.S3DJW7"/>
<dbReference type="Proteomes" id="UP000016922">
    <property type="component" value="Unassembled WGS sequence"/>
</dbReference>
<evidence type="ECO:0000256" key="4">
    <source>
        <dbReference type="ARBA" id="ARBA00022705"/>
    </source>
</evidence>
<comment type="similarity">
    <text evidence="2 8">Belongs to the SLD2 family.</text>
</comment>
<dbReference type="KEGG" id="glz:GLAREA_02727"/>
<comment type="function">
    <text evidence="7 8">Has a role in the initiation of DNA replication. Required at S-phase checkpoint.</text>
</comment>
<comment type="subcellular location">
    <subcellularLocation>
        <location evidence="1 8">Nucleus</location>
    </subcellularLocation>
</comment>
<feature type="region of interest" description="Disordered" evidence="9">
    <location>
        <begin position="236"/>
        <end position="255"/>
    </location>
</feature>
<evidence type="ECO:0000256" key="9">
    <source>
        <dbReference type="SAM" id="MobiDB-lite"/>
    </source>
</evidence>
<dbReference type="RefSeq" id="XP_008086003.1">
    <property type="nucleotide sequence ID" value="XM_008087812.1"/>
</dbReference>
<organism evidence="10 11">
    <name type="scientific">Glarea lozoyensis (strain ATCC 20868 / MF5171)</name>
    <dbReference type="NCBI Taxonomy" id="1116229"/>
    <lineage>
        <taxon>Eukaryota</taxon>
        <taxon>Fungi</taxon>
        <taxon>Dikarya</taxon>
        <taxon>Ascomycota</taxon>
        <taxon>Pezizomycotina</taxon>
        <taxon>Leotiomycetes</taxon>
        <taxon>Helotiales</taxon>
        <taxon>Helotiaceae</taxon>
        <taxon>Glarea</taxon>
    </lineage>
</organism>
<dbReference type="InterPro" id="IPR040203">
    <property type="entry name" value="Sld2"/>
</dbReference>
<dbReference type="AlphaFoldDB" id="S3DJW7"/>
<dbReference type="Gene3D" id="1.10.10.1460">
    <property type="match status" value="1"/>
</dbReference>
<dbReference type="PANTHER" id="PTHR28124:SF1">
    <property type="entry name" value="DNA REPLICATION REGULATOR SLD2"/>
    <property type="match status" value="1"/>
</dbReference>
<evidence type="ECO:0000256" key="2">
    <source>
        <dbReference type="ARBA" id="ARBA00007276"/>
    </source>
</evidence>
<dbReference type="FunFam" id="1.10.10.1460:FF:000001">
    <property type="entry name" value="DNA replication regulator Sld2"/>
    <property type="match status" value="1"/>
</dbReference>
<evidence type="ECO:0000256" key="5">
    <source>
        <dbReference type="ARBA" id="ARBA00023242"/>
    </source>
</evidence>
<feature type="compositionally biased region" description="Acidic residues" evidence="9">
    <location>
        <begin position="364"/>
        <end position="376"/>
    </location>
</feature>
<dbReference type="InterPro" id="IPR021110">
    <property type="entry name" value="DNA_rep_checkpnt_protein"/>
</dbReference>
<accession>S3DJW7</accession>
<dbReference type="GO" id="GO:0031261">
    <property type="term" value="C:DNA replication preinitiation complex"/>
    <property type="evidence" value="ECO:0007669"/>
    <property type="project" value="TreeGrafter"/>
</dbReference>
<feature type="compositionally biased region" description="Basic residues" evidence="9">
    <location>
        <begin position="391"/>
        <end position="410"/>
    </location>
</feature>
<evidence type="ECO:0000256" key="8">
    <source>
        <dbReference type="RuleBase" id="RU367067"/>
    </source>
</evidence>
<feature type="region of interest" description="Disordered" evidence="9">
    <location>
        <begin position="87"/>
        <end position="125"/>
    </location>
</feature>
<dbReference type="HOGENOM" id="CLU_033089_0_0_1"/>
<dbReference type="eggNOG" id="ENOG502SCF7">
    <property type="taxonomic scope" value="Eukaryota"/>
</dbReference>
<protein>
    <recommendedName>
        <fullName evidence="3 8">DNA replication regulator SLD2</fullName>
    </recommendedName>
</protein>
<dbReference type="GO" id="GO:0000727">
    <property type="term" value="P:double-strand break repair via break-induced replication"/>
    <property type="evidence" value="ECO:0007669"/>
    <property type="project" value="TreeGrafter"/>
</dbReference>
<dbReference type="CDD" id="cd22289">
    <property type="entry name" value="RecQL4_SLD2_NTD"/>
    <property type="match status" value="1"/>
</dbReference>
<keyword evidence="4 8" id="KW-0235">DNA replication</keyword>
<dbReference type="GO" id="GO:1902977">
    <property type="term" value="P:mitotic DNA replication preinitiation complex assembly"/>
    <property type="evidence" value="ECO:0007669"/>
    <property type="project" value="TreeGrafter"/>
</dbReference>
<dbReference type="OrthoDB" id="8775810at2759"/>
<dbReference type="PANTHER" id="PTHR28124">
    <property type="entry name" value="DNA REPLICATION REGULATOR SLD2"/>
    <property type="match status" value="1"/>
</dbReference>
<feature type="region of interest" description="Disordered" evidence="9">
    <location>
        <begin position="359"/>
        <end position="533"/>
    </location>
</feature>
<gene>
    <name evidence="10" type="ORF">GLAREA_02727</name>
</gene>
<evidence type="ECO:0000256" key="7">
    <source>
        <dbReference type="ARBA" id="ARBA00025253"/>
    </source>
</evidence>
<feature type="compositionally biased region" description="Basic and acidic residues" evidence="9">
    <location>
        <begin position="112"/>
        <end position="121"/>
    </location>
</feature>
<feature type="compositionally biased region" description="Basic and acidic residues" evidence="9">
    <location>
        <begin position="477"/>
        <end position="494"/>
    </location>
</feature>
<name>S3DJW7_GLAL2</name>